<gene>
    <name evidence="2" type="ORF">C1I95_31960</name>
</gene>
<name>A0A2W2E3A0_9ACTN</name>
<dbReference type="SUPFAM" id="SSF53850">
    <property type="entry name" value="Periplasmic binding protein-like II"/>
    <property type="match status" value="1"/>
</dbReference>
<evidence type="ECO:0000256" key="1">
    <source>
        <dbReference type="SAM" id="SignalP"/>
    </source>
</evidence>
<evidence type="ECO:0000313" key="3">
    <source>
        <dbReference type="Proteomes" id="UP000248924"/>
    </source>
</evidence>
<dbReference type="Proteomes" id="UP000248924">
    <property type="component" value="Unassembled WGS sequence"/>
</dbReference>
<reference evidence="2 3" key="1">
    <citation type="submission" date="2018-01" db="EMBL/GenBank/DDBJ databases">
        <title>Draft genome sequence of Jishengella sp. NA12.</title>
        <authorList>
            <person name="Sahin N."/>
            <person name="Ay H."/>
            <person name="Saygin H."/>
        </authorList>
    </citation>
    <scope>NUCLEOTIDE SEQUENCE [LARGE SCALE GENOMIC DNA]</scope>
    <source>
        <strain evidence="2 3">NA12</strain>
    </source>
</reference>
<organism evidence="2 3">
    <name type="scientific">Micromonospora craterilacus</name>
    <dbReference type="NCBI Taxonomy" id="1655439"/>
    <lineage>
        <taxon>Bacteria</taxon>
        <taxon>Bacillati</taxon>
        <taxon>Actinomycetota</taxon>
        <taxon>Actinomycetes</taxon>
        <taxon>Micromonosporales</taxon>
        <taxon>Micromonosporaceae</taxon>
        <taxon>Micromonospora</taxon>
    </lineage>
</organism>
<evidence type="ECO:0000313" key="2">
    <source>
        <dbReference type="EMBL" id="PZG06608.1"/>
    </source>
</evidence>
<comment type="caution">
    <text evidence="2">The sequence shown here is derived from an EMBL/GenBank/DDBJ whole genome shotgun (WGS) entry which is preliminary data.</text>
</comment>
<proteinExistence type="predicted"/>
<dbReference type="EMBL" id="POTY01000354">
    <property type="protein sequence ID" value="PZG06608.1"/>
    <property type="molecule type" value="Genomic_DNA"/>
</dbReference>
<protein>
    <submittedName>
        <fullName evidence="2">Uncharacterized protein</fullName>
    </submittedName>
</protein>
<accession>A0A2W2E3A0</accession>
<feature type="chain" id="PRO_5015947087" evidence="1">
    <location>
        <begin position="20"/>
        <end position="374"/>
    </location>
</feature>
<dbReference type="AlphaFoldDB" id="A0A2W2E3A0"/>
<sequence length="374" mass="38863">MVAAIALSAVAVWGSPASADPVPATDYRTLTGVGSDTTQDLGNGLAESLRISGNKVIASWDARPPSGTSTDIKTKSAACEFTRPNGSGAGRQALRASLGQDLGGTHGGPGHYLSKDVRGCVNFARSSSFSSTTPSTSGNLTYIPTGVDAVALAINANSDLPRNNSFARVQRVYKCFDRAITGLPVQPLIPQAGSGTRQFWLQQMEITEQEISLGDLPCLTVAGVPNPQEHDGTVLQGHNDWIVPFSAAQFIAQTNSAAIQGAIPGVSVADRRGPAILSGMNLVGQSVQQPITGGVLNPTFPLNRDVYNVVPTANLSDPLIAQVFVGSNSLACTTTVNVGGTQRNVAQLFGFGLRSSTTDLFHQVCGAVDLKSNS</sequence>
<feature type="signal peptide" evidence="1">
    <location>
        <begin position="1"/>
        <end position="19"/>
    </location>
</feature>
<keyword evidence="1" id="KW-0732">Signal</keyword>
<keyword evidence="3" id="KW-1185">Reference proteome</keyword>